<evidence type="ECO:0000256" key="2">
    <source>
        <dbReference type="ARBA" id="ARBA00022741"/>
    </source>
</evidence>
<dbReference type="PANTHER" id="PTHR43289">
    <property type="entry name" value="MITOGEN-ACTIVATED PROTEIN KINASE KINASE KINASE 20-RELATED"/>
    <property type="match status" value="1"/>
</dbReference>
<dbReference type="RefSeq" id="WP_184636032.1">
    <property type="nucleotide sequence ID" value="NZ_BAABKT010000026.1"/>
</dbReference>
<dbReference type="SUPFAM" id="SSF56112">
    <property type="entry name" value="Protein kinase-like (PK-like)"/>
    <property type="match status" value="1"/>
</dbReference>
<dbReference type="PROSITE" id="PS00108">
    <property type="entry name" value="PROTEIN_KINASE_ST"/>
    <property type="match status" value="1"/>
</dbReference>
<dbReference type="PANTHER" id="PTHR43289:SF34">
    <property type="entry name" value="SERINE_THREONINE-PROTEIN KINASE YBDM-RELATED"/>
    <property type="match status" value="1"/>
</dbReference>
<feature type="region of interest" description="Disordered" evidence="6">
    <location>
        <begin position="1"/>
        <end position="20"/>
    </location>
</feature>
<dbReference type="CDD" id="cd14014">
    <property type="entry name" value="STKc_PknB_like"/>
    <property type="match status" value="1"/>
</dbReference>
<dbReference type="Proteomes" id="UP000578077">
    <property type="component" value="Unassembled WGS sequence"/>
</dbReference>
<dbReference type="AlphaFoldDB" id="A0A841E8P2"/>
<feature type="region of interest" description="Disordered" evidence="6">
    <location>
        <begin position="369"/>
        <end position="417"/>
    </location>
</feature>
<dbReference type="InterPro" id="IPR011009">
    <property type="entry name" value="Kinase-like_dom_sf"/>
</dbReference>
<feature type="domain" description="Protein kinase" evidence="7">
    <location>
        <begin position="30"/>
        <end position="281"/>
    </location>
</feature>
<dbReference type="EMBL" id="JACHLY010000001">
    <property type="protein sequence ID" value="MBB5999292.1"/>
    <property type="molecule type" value="Genomic_DNA"/>
</dbReference>
<keyword evidence="1" id="KW-0808">Transferase</keyword>
<dbReference type="PROSITE" id="PS00107">
    <property type="entry name" value="PROTEIN_KINASE_ATP"/>
    <property type="match status" value="1"/>
</dbReference>
<dbReference type="Gene3D" id="3.30.200.20">
    <property type="entry name" value="Phosphorylase Kinase, domain 1"/>
    <property type="match status" value="1"/>
</dbReference>
<name>A0A841E8P2_9ACTN</name>
<feature type="compositionally biased region" description="Gly residues" evidence="6">
    <location>
        <begin position="386"/>
        <end position="397"/>
    </location>
</feature>
<dbReference type="Pfam" id="PF00069">
    <property type="entry name" value="Pkinase"/>
    <property type="match status" value="1"/>
</dbReference>
<evidence type="ECO:0000256" key="3">
    <source>
        <dbReference type="ARBA" id="ARBA00022777"/>
    </source>
</evidence>
<dbReference type="GO" id="GO:0005524">
    <property type="term" value="F:ATP binding"/>
    <property type="evidence" value="ECO:0007669"/>
    <property type="project" value="UniProtKB-UniRule"/>
</dbReference>
<organism evidence="8 9">
    <name type="scientific">Streptomonospora salina</name>
    <dbReference type="NCBI Taxonomy" id="104205"/>
    <lineage>
        <taxon>Bacteria</taxon>
        <taxon>Bacillati</taxon>
        <taxon>Actinomycetota</taxon>
        <taxon>Actinomycetes</taxon>
        <taxon>Streptosporangiales</taxon>
        <taxon>Nocardiopsidaceae</taxon>
        <taxon>Streptomonospora</taxon>
    </lineage>
</organism>
<keyword evidence="9" id="KW-1185">Reference proteome</keyword>
<evidence type="ECO:0000256" key="1">
    <source>
        <dbReference type="ARBA" id="ARBA00022679"/>
    </source>
</evidence>
<keyword evidence="4 5" id="KW-0067">ATP-binding</keyword>
<accession>A0A841E8P2</accession>
<dbReference type="InterPro" id="IPR017441">
    <property type="entry name" value="Protein_kinase_ATP_BS"/>
</dbReference>
<dbReference type="InterPro" id="IPR008271">
    <property type="entry name" value="Ser/Thr_kinase_AS"/>
</dbReference>
<evidence type="ECO:0000313" key="8">
    <source>
        <dbReference type="EMBL" id="MBB5999292.1"/>
    </source>
</evidence>
<protein>
    <recommendedName>
        <fullName evidence="7">Protein kinase domain-containing protein</fullName>
    </recommendedName>
</protein>
<evidence type="ECO:0000256" key="4">
    <source>
        <dbReference type="ARBA" id="ARBA00022840"/>
    </source>
</evidence>
<dbReference type="GO" id="GO:0004674">
    <property type="term" value="F:protein serine/threonine kinase activity"/>
    <property type="evidence" value="ECO:0007669"/>
    <property type="project" value="TreeGrafter"/>
</dbReference>
<evidence type="ECO:0000256" key="6">
    <source>
        <dbReference type="SAM" id="MobiDB-lite"/>
    </source>
</evidence>
<gene>
    <name evidence="8" type="ORF">HNR25_003043</name>
</gene>
<keyword evidence="2 5" id="KW-0547">Nucleotide-binding</keyword>
<feature type="binding site" evidence="5">
    <location>
        <position position="58"/>
    </location>
    <ligand>
        <name>ATP</name>
        <dbReference type="ChEBI" id="CHEBI:30616"/>
    </ligand>
</feature>
<dbReference type="Gene3D" id="1.10.510.10">
    <property type="entry name" value="Transferase(Phosphotransferase) domain 1"/>
    <property type="match status" value="1"/>
</dbReference>
<dbReference type="InterPro" id="IPR000719">
    <property type="entry name" value="Prot_kinase_dom"/>
</dbReference>
<sequence length="551" mass="55629">MTLTSVFTTGPVPDRLTPLSGDDPRVIGPYRIAGRIGSGGMGAVYAAVDGSGACVAVKVVHSEHAADPDYRARFAREVDLLTRVRGACTAGVRAADTAGGTPWLATEYVPGKTLREHVHDEGPLGQGMLLALAAGIAEALVAVHGAGIVHRDLKPGNVILSPDGPKVLDFGIARAGDETAVTATGVLVGTPGWIPPEVYRGAEPDSRADMFAWGGLIAFAAAGRNPYGTAAPDILAFRAMEERPDLDGVPADLLPLVERAMSADPAQRPAAAEALRAVGGLWERRRAGPAAAGDGAEDGAAAGGEPALTRLLETEWTGVLPPAAARPATGVPKALVALAAAVSLVIAVTVGYVARGVVAEDRSWITGEVSAGGGTAEGRDAQGGPADTGGGGGGQGGAESADGTAGAGDDGRSATNGPYVTAVDGDDTFVLTNEGRVTWTIQLIGAAAADDGVRFTAIAGYQGVRAAQLVAEQFAVSSGGRDYPARDENLTNYLDAFQASDTVSFSVPGAPDTGRLSVRGAQYTEGGPGAPPMSVCYEVADGFSADTERCG</sequence>
<comment type="caution">
    <text evidence="8">The sequence shown here is derived from an EMBL/GenBank/DDBJ whole genome shotgun (WGS) entry which is preliminary data.</text>
</comment>
<evidence type="ECO:0000256" key="5">
    <source>
        <dbReference type="PROSITE-ProRule" id="PRU10141"/>
    </source>
</evidence>
<reference evidence="8 9" key="1">
    <citation type="submission" date="2020-08" db="EMBL/GenBank/DDBJ databases">
        <title>Sequencing the genomes of 1000 actinobacteria strains.</title>
        <authorList>
            <person name="Klenk H.-P."/>
        </authorList>
    </citation>
    <scope>NUCLEOTIDE SEQUENCE [LARGE SCALE GENOMIC DNA]</scope>
    <source>
        <strain evidence="8 9">DSM 44593</strain>
    </source>
</reference>
<keyword evidence="3" id="KW-0418">Kinase</keyword>
<dbReference type="SMART" id="SM00220">
    <property type="entry name" value="S_TKc"/>
    <property type="match status" value="1"/>
</dbReference>
<evidence type="ECO:0000259" key="7">
    <source>
        <dbReference type="PROSITE" id="PS50011"/>
    </source>
</evidence>
<proteinExistence type="predicted"/>
<dbReference type="PROSITE" id="PS50011">
    <property type="entry name" value="PROTEIN_KINASE_DOM"/>
    <property type="match status" value="1"/>
</dbReference>
<evidence type="ECO:0000313" key="9">
    <source>
        <dbReference type="Proteomes" id="UP000578077"/>
    </source>
</evidence>